<dbReference type="EMBL" id="JAKVTV010000007">
    <property type="protein sequence ID" value="MCH4824558.1"/>
    <property type="molecule type" value="Genomic_DNA"/>
</dbReference>
<comment type="caution">
    <text evidence="1">The sequence shown here is derived from an EMBL/GenBank/DDBJ whole genome shotgun (WGS) entry which is preliminary data.</text>
</comment>
<proteinExistence type="predicted"/>
<name>A0A9X1V8V6_9FLAO</name>
<sequence>MKQKLLPLIFLFISVFSFSQENEFYEMLRYPKVLINEDLVAYTVHFQETKNGVELEEQMNEPSINHPFNISIISKENNGLIRVDNGDSKDIIIDFSYIYKGPEEDGTTMYHFNTKDEMYSATYFLNRDFNDFLTLEFNRDKNNRMSITYTISEL</sequence>
<dbReference type="RefSeq" id="WP_240714726.1">
    <property type="nucleotide sequence ID" value="NZ_JAKVTV010000007.1"/>
</dbReference>
<dbReference type="Proteomes" id="UP001139226">
    <property type="component" value="Unassembled WGS sequence"/>
</dbReference>
<accession>A0A9X1V8V6</accession>
<gene>
    <name evidence="1" type="ORF">ML462_15400</name>
</gene>
<organism evidence="1 2">
    <name type="scientific">Christiangramia lutea</name>
    <dbReference type="NCBI Taxonomy" id="1607951"/>
    <lineage>
        <taxon>Bacteria</taxon>
        <taxon>Pseudomonadati</taxon>
        <taxon>Bacteroidota</taxon>
        <taxon>Flavobacteriia</taxon>
        <taxon>Flavobacteriales</taxon>
        <taxon>Flavobacteriaceae</taxon>
        <taxon>Christiangramia</taxon>
    </lineage>
</organism>
<dbReference type="AlphaFoldDB" id="A0A9X1V8V6"/>
<evidence type="ECO:0000313" key="2">
    <source>
        <dbReference type="Proteomes" id="UP001139226"/>
    </source>
</evidence>
<reference evidence="1" key="1">
    <citation type="submission" date="2022-03" db="EMBL/GenBank/DDBJ databases">
        <title>Gramella crocea sp. nov., isolated from activated sludge of a seafood processing plant.</title>
        <authorList>
            <person name="Zhang X."/>
        </authorList>
    </citation>
    <scope>NUCLEOTIDE SEQUENCE</scope>
    <source>
        <strain evidence="1">YJ019</strain>
    </source>
</reference>
<protein>
    <submittedName>
        <fullName evidence="1">Uncharacterized protein</fullName>
    </submittedName>
</protein>
<keyword evidence="2" id="KW-1185">Reference proteome</keyword>
<evidence type="ECO:0000313" key="1">
    <source>
        <dbReference type="EMBL" id="MCH4824558.1"/>
    </source>
</evidence>